<organism evidence="1 2">
    <name type="scientific">Macrostomum lignano</name>
    <dbReference type="NCBI Taxonomy" id="282301"/>
    <lineage>
        <taxon>Eukaryota</taxon>
        <taxon>Metazoa</taxon>
        <taxon>Spiralia</taxon>
        <taxon>Lophotrochozoa</taxon>
        <taxon>Platyhelminthes</taxon>
        <taxon>Rhabditophora</taxon>
        <taxon>Macrostomorpha</taxon>
        <taxon>Macrostomida</taxon>
        <taxon>Macrostomidae</taxon>
        <taxon>Macrostomum</taxon>
    </lineage>
</organism>
<evidence type="ECO:0000313" key="2">
    <source>
        <dbReference type="WBParaSite" id="maker-uti_cns_0045856-snap-gene-1.19-mRNA-1"/>
    </source>
</evidence>
<reference evidence="2" key="1">
    <citation type="submission" date="2016-11" db="UniProtKB">
        <authorList>
            <consortium name="WormBaseParasite"/>
        </authorList>
    </citation>
    <scope>IDENTIFICATION</scope>
</reference>
<protein>
    <submittedName>
        <fullName evidence="2">Ras-GEF domain-containing protein</fullName>
    </submittedName>
</protein>
<sequence>REQGDTLDLAKYFPARVAPNEAAFYMNFDCLLKCLRAVLLPDLQSINDWFSELKEDQSADFLEYYLFARFSNNLEQLQHAHKRMRESYVTRYEEVVEIFQKIDRLLPNSLVSTS</sequence>
<proteinExistence type="predicted"/>
<evidence type="ECO:0000313" key="1">
    <source>
        <dbReference type="Proteomes" id="UP000095280"/>
    </source>
</evidence>
<accession>A0A1I8J5X5</accession>
<dbReference type="WBParaSite" id="maker-uti_cns_0045856-snap-gene-1.19-mRNA-1">
    <property type="protein sequence ID" value="maker-uti_cns_0045856-snap-gene-1.19-mRNA-1"/>
    <property type="gene ID" value="maker-uti_cns_0045856-snap-gene-1.19"/>
</dbReference>
<dbReference type="AlphaFoldDB" id="A0A1I8J5X5"/>
<keyword evidence="1" id="KW-1185">Reference proteome</keyword>
<name>A0A1I8J5X5_9PLAT</name>
<dbReference type="Proteomes" id="UP000095280">
    <property type="component" value="Unplaced"/>
</dbReference>